<accession>A0A383F3Q8</accession>
<evidence type="ECO:0000259" key="1">
    <source>
        <dbReference type="Pfam" id="PF23357"/>
    </source>
</evidence>
<dbReference type="EMBL" id="UINC01230960">
    <property type="protein sequence ID" value="SVE63303.1"/>
    <property type="molecule type" value="Genomic_DNA"/>
</dbReference>
<dbReference type="AlphaFoldDB" id="A0A383F3Q8"/>
<dbReference type="Pfam" id="PF23357">
    <property type="entry name" value="DUF7088"/>
    <property type="match status" value="1"/>
</dbReference>
<feature type="domain" description="DUF7088" evidence="1">
    <location>
        <begin position="33"/>
        <end position="132"/>
    </location>
</feature>
<protein>
    <recommendedName>
        <fullName evidence="1">DUF7088 domain-containing protein</fullName>
    </recommendedName>
</protein>
<gene>
    <name evidence="2" type="ORF">METZ01_LOCUS516157</name>
</gene>
<evidence type="ECO:0000313" key="2">
    <source>
        <dbReference type="EMBL" id="SVE63303.1"/>
    </source>
</evidence>
<organism evidence="2">
    <name type="scientific">marine metagenome</name>
    <dbReference type="NCBI Taxonomy" id="408172"/>
    <lineage>
        <taxon>unclassified sequences</taxon>
        <taxon>metagenomes</taxon>
        <taxon>ecological metagenomes</taxon>
    </lineage>
</organism>
<dbReference type="InterPro" id="IPR055396">
    <property type="entry name" value="DUF7088"/>
</dbReference>
<proteinExistence type="predicted"/>
<reference evidence="2" key="1">
    <citation type="submission" date="2018-05" db="EMBL/GenBank/DDBJ databases">
        <authorList>
            <person name="Lanie J.A."/>
            <person name="Ng W.-L."/>
            <person name="Kazmierczak K.M."/>
            <person name="Andrzejewski T.M."/>
            <person name="Davidsen T.M."/>
            <person name="Wayne K.J."/>
            <person name="Tettelin H."/>
            <person name="Glass J.I."/>
            <person name="Rusch D."/>
            <person name="Podicherti R."/>
            <person name="Tsui H.-C.T."/>
            <person name="Winkler M.E."/>
        </authorList>
    </citation>
    <scope>NUCLEOTIDE SEQUENCE</scope>
</reference>
<feature type="non-terminal residue" evidence="2">
    <location>
        <position position="204"/>
    </location>
</feature>
<sequence>MTVVGIVVAFVFLFCLNILSNNEIKTAQVDLTENKLFTLSKGTKEIVETIDEPLTFRFYYSNKFGEISPLHGNYANRVREMLEQLEMISGGKILIKEIHPEPFSVEEDEAVRFGIQGVPLDQSAEMGYFGLAANNSTDDRKTIPFLNPQREQFLEYDLTRIVFELASPKKKKVGLITGLLLEADPLLGYKPWPIMAQISQFFEV</sequence>
<name>A0A383F3Q8_9ZZZZ</name>